<feature type="domain" description="tRNA-queuosine alpha-mannosyltransferase N-terminal" evidence="8">
    <location>
        <begin position="17"/>
        <end position="182"/>
    </location>
</feature>
<comment type="catalytic activity">
    <reaction evidence="6">
        <text>queuosine(34) in tRNA(Asp) + GDP-alpha-D-mannose = O-4''-alpha-D-mannosylqueuosine(34) in tRNA(Asp) + GDP + H(+)</text>
        <dbReference type="Rhea" id="RHEA:12885"/>
        <dbReference type="Rhea" id="RHEA-COMP:18572"/>
        <dbReference type="Rhea" id="RHEA-COMP:18581"/>
        <dbReference type="ChEBI" id="CHEBI:15378"/>
        <dbReference type="ChEBI" id="CHEBI:57527"/>
        <dbReference type="ChEBI" id="CHEBI:58189"/>
        <dbReference type="ChEBI" id="CHEBI:194431"/>
        <dbReference type="ChEBI" id="CHEBI:194442"/>
        <dbReference type="EC" id="2.4.1.110"/>
    </reaction>
    <physiologicalReaction direction="left-to-right" evidence="6">
        <dbReference type="Rhea" id="RHEA:12886"/>
    </physiologicalReaction>
</comment>
<dbReference type="RefSeq" id="WP_164210596.1">
    <property type="nucleotide sequence ID" value="NZ_JAAGSC010000037.1"/>
</dbReference>
<dbReference type="Proteomes" id="UP000484885">
    <property type="component" value="Unassembled WGS sequence"/>
</dbReference>
<proteinExistence type="inferred from homology"/>
<dbReference type="InterPro" id="IPR022701">
    <property type="entry name" value="QTMAN_N"/>
</dbReference>
<comment type="caution">
    <text evidence="9">The sequence shown here is derived from an EMBL/GenBank/DDBJ whole genome shotgun (WGS) entry which is preliminary data.</text>
</comment>
<reference evidence="9 10" key="1">
    <citation type="submission" date="2020-02" db="EMBL/GenBank/DDBJ databases">
        <authorList>
            <person name="Zhang X.-Y."/>
        </authorList>
    </citation>
    <scope>NUCLEOTIDE SEQUENCE [LARGE SCALE GENOMIC DNA]</scope>
    <source>
        <strain evidence="9 10">C33</strain>
    </source>
</reference>
<evidence type="ECO:0000256" key="2">
    <source>
        <dbReference type="ARBA" id="ARBA00022676"/>
    </source>
</evidence>
<organism evidence="9 10">
    <name type="scientific">Wenzhouxiangella limi</name>
    <dbReference type="NCBI Taxonomy" id="2707351"/>
    <lineage>
        <taxon>Bacteria</taxon>
        <taxon>Pseudomonadati</taxon>
        <taxon>Pseudomonadota</taxon>
        <taxon>Gammaproteobacteria</taxon>
        <taxon>Chromatiales</taxon>
        <taxon>Wenzhouxiangellaceae</taxon>
        <taxon>Wenzhouxiangella</taxon>
    </lineage>
</organism>
<evidence type="ECO:0000256" key="4">
    <source>
        <dbReference type="ARBA" id="ARBA00044517"/>
    </source>
</evidence>
<evidence type="ECO:0000313" key="10">
    <source>
        <dbReference type="Proteomes" id="UP000484885"/>
    </source>
</evidence>
<dbReference type="PANTHER" id="PTHR13615">
    <property type="entry name" value="GLYCOSYLTRANSFERASE-LIKE 1"/>
    <property type="match status" value="1"/>
</dbReference>
<dbReference type="SUPFAM" id="SSF53756">
    <property type="entry name" value="UDP-Glycosyltransferase/glycogen phosphorylase"/>
    <property type="match status" value="1"/>
</dbReference>
<name>A0A845UZ71_9GAMM</name>
<evidence type="ECO:0000259" key="8">
    <source>
        <dbReference type="Pfam" id="PF12038"/>
    </source>
</evidence>
<evidence type="ECO:0000256" key="1">
    <source>
        <dbReference type="ARBA" id="ARBA00009481"/>
    </source>
</evidence>
<accession>A0A845UZ71</accession>
<dbReference type="EMBL" id="JAAGSC010000037">
    <property type="protein sequence ID" value="NDY95200.1"/>
    <property type="molecule type" value="Genomic_DNA"/>
</dbReference>
<dbReference type="Pfam" id="PF00534">
    <property type="entry name" value="Glycos_transf_1"/>
    <property type="match status" value="1"/>
</dbReference>
<keyword evidence="10" id="KW-1185">Reference proteome</keyword>
<feature type="domain" description="Glycosyl transferase family 1" evidence="7">
    <location>
        <begin position="192"/>
        <end position="331"/>
    </location>
</feature>
<keyword evidence="2" id="KW-0328">Glycosyltransferase</keyword>
<evidence type="ECO:0000256" key="6">
    <source>
        <dbReference type="ARBA" id="ARBA00048439"/>
    </source>
</evidence>
<dbReference type="AlphaFoldDB" id="A0A845UZ71"/>
<evidence type="ECO:0000256" key="5">
    <source>
        <dbReference type="ARBA" id="ARBA00044539"/>
    </source>
</evidence>
<dbReference type="GO" id="GO:0016438">
    <property type="term" value="F:tRNA-queuosine(34) beta-mannosyltransferase activity"/>
    <property type="evidence" value="ECO:0007669"/>
    <property type="project" value="UniProtKB-EC"/>
</dbReference>
<sequence length="362" mass="41137">MSCRASVAASTREQIHVWLLSAYHADSHAAWANWLTATFPSIDWQMLTLPGRHFAWRIRGNPLSWLDALPERRPDLIMATSMVDLATLKGLHPQLHDVPSWLYFHENQFAYPQSQRQFRSLDPCMVQLYAALAADRLLFNSRFNRDSFLAGIEALMQRLPDHQPAGLRARLESRCDVLPVPVRSIKAGKSRDCRLIVWNHRWEYDKAPDRFAAAMMALDALGVDFRVALLGKRSESAPEALVRIRKQLGHRIIADGHLPRDEYESLLGRAGIIVSTALHEFQGLSVLEAASAGARPLVPDALCYAEQYPAEYRYRPDDPKALSEKLQHWLTGTLPPQFRPDDWLVPSLAPKWKGLINSIEKR</sequence>
<dbReference type="InterPro" id="IPR051862">
    <property type="entry name" value="GT-like_domain_containing_1"/>
</dbReference>
<evidence type="ECO:0000313" key="9">
    <source>
        <dbReference type="EMBL" id="NDY95200.1"/>
    </source>
</evidence>
<dbReference type="Gene3D" id="3.40.50.2000">
    <property type="entry name" value="Glycogen Phosphorylase B"/>
    <property type="match status" value="1"/>
</dbReference>
<dbReference type="InterPro" id="IPR001296">
    <property type="entry name" value="Glyco_trans_1"/>
</dbReference>
<dbReference type="PANTHER" id="PTHR13615:SF3">
    <property type="entry name" value="GLYCOSYLTRANSFERASE-LIKE DOMAIN-CONTAINING PROTEIN 1"/>
    <property type="match status" value="1"/>
</dbReference>
<gene>
    <name evidence="9" type="ORF">G3I74_05600</name>
</gene>
<dbReference type="EC" id="2.4.1.110" evidence="4"/>
<keyword evidence="3" id="KW-0808">Transferase</keyword>
<evidence type="ECO:0000256" key="3">
    <source>
        <dbReference type="ARBA" id="ARBA00022679"/>
    </source>
</evidence>
<dbReference type="Pfam" id="PF12038">
    <property type="entry name" value="QTMAN_N"/>
    <property type="match status" value="1"/>
</dbReference>
<comment type="similarity">
    <text evidence="1">Belongs to the glycosyltransferase group 1 family. Glycosyltransferase 4 subfamily.</text>
</comment>
<evidence type="ECO:0000259" key="7">
    <source>
        <dbReference type="Pfam" id="PF00534"/>
    </source>
</evidence>
<protein>
    <recommendedName>
        <fullName evidence="5">tRNA-queuosine alpha-mannosyltransferase</fullName>
        <ecNumber evidence="4">2.4.1.110</ecNumber>
    </recommendedName>
</protein>